<evidence type="ECO:0000313" key="3">
    <source>
        <dbReference type="Proteomes" id="UP000464013"/>
    </source>
</evidence>
<evidence type="ECO:0000313" key="2">
    <source>
        <dbReference type="EMBL" id="QHC51839.1"/>
    </source>
</evidence>
<keyword evidence="1" id="KW-0812">Transmembrane</keyword>
<gene>
    <name evidence="2" type="ORF">EKK97_22645</name>
</gene>
<feature type="transmembrane region" description="Helical" evidence="1">
    <location>
        <begin position="54"/>
        <end position="72"/>
    </location>
</feature>
<dbReference type="OrthoDB" id="6168300at2"/>
<keyword evidence="1" id="KW-1133">Transmembrane helix</keyword>
<sequence length="142" mass="15710">MRQFLFPRRPMSRGVLLFIHALLQLGLLAAAALWLLPRSPWLTAVEWNQVWPSLAVGAGLWMAAALTLRLLVELCLLPYHLGPREGFAPGDMVTRSFERRPAVHDAQAAWTSEARSIEIEPSVLGSARVTRPADPLRPQGGI</sequence>
<proteinExistence type="predicted"/>
<dbReference type="AlphaFoldDB" id="A0A6I6SMF2"/>
<dbReference type="KEGG" id="htx:EKK97_22645"/>
<name>A0A6I6SMF2_9GAMM</name>
<dbReference type="Proteomes" id="UP000464013">
    <property type="component" value="Chromosome"/>
</dbReference>
<keyword evidence="1" id="KW-0472">Membrane</keyword>
<accession>A0A6I6SMF2</accession>
<organism evidence="2 3">
    <name type="scientific">Billgrantia tianxiuensis</name>
    <dbReference type="NCBI Taxonomy" id="2497861"/>
    <lineage>
        <taxon>Bacteria</taxon>
        <taxon>Pseudomonadati</taxon>
        <taxon>Pseudomonadota</taxon>
        <taxon>Gammaproteobacteria</taxon>
        <taxon>Oceanospirillales</taxon>
        <taxon>Halomonadaceae</taxon>
        <taxon>Billgrantia</taxon>
    </lineage>
</organism>
<evidence type="ECO:0000256" key="1">
    <source>
        <dbReference type="SAM" id="Phobius"/>
    </source>
</evidence>
<dbReference type="RefSeq" id="WP_159555418.1">
    <property type="nucleotide sequence ID" value="NZ_CP035042.1"/>
</dbReference>
<reference evidence="2 3" key="1">
    <citation type="submission" date="2019-01" db="EMBL/GenBank/DDBJ databases">
        <title>Complete genome of a denitifying bacterium Halomons sp. BC-M4-5.</title>
        <authorList>
            <person name="Wang L."/>
            <person name="Shao Z."/>
        </authorList>
    </citation>
    <scope>NUCLEOTIDE SEQUENCE [LARGE SCALE GENOMIC DNA]</scope>
    <source>
        <strain evidence="2 3">BC-M4-5</strain>
    </source>
</reference>
<keyword evidence="3" id="KW-1185">Reference proteome</keyword>
<dbReference type="EMBL" id="CP035042">
    <property type="protein sequence ID" value="QHC51839.1"/>
    <property type="molecule type" value="Genomic_DNA"/>
</dbReference>
<protein>
    <submittedName>
        <fullName evidence="2">Uncharacterized protein</fullName>
    </submittedName>
</protein>